<sequence>MEELRDELAAIEHERWAHWQTYMHSKCHADERLPGALVVPAELVVKWERQARLAFSQLDEKERESDREQVDRYLPFIVKRLSD</sequence>
<dbReference type="AlphaFoldDB" id="A0AAX4FME9"/>
<dbReference type="Proteomes" id="UP001304429">
    <property type="component" value="Chromosome"/>
</dbReference>
<dbReference type="RefSeq" id="WP_317720324.1">
    <property type="nucleotide sequence ID" value="NZ_CP137539.1"/>
</dbReference>
<proteinExistence type="predicted"/>
<organism evidence="2 3">
    <name type="scientific">Xanthomonas euvesicatoria</name>
    <dbReference type="NCBI Taxonomy" id="456327"/>
    <lineage>
        <taxon>Bacteria</taxon>
        <taxon>Pseudomonadati</taxon>
        <taxon>Pseudomonadota</taxon>
        <taxon>Gammaproteobacteria</taxon>
        <taxon>Lysobacterales</taxon>
        <taxon>Lysobacteraceae</taxon>
        <taxon>Xanthomonas</taxon>
    </lineage>
</organism>
<evidence type="ECO:0000313" key="2">
    <source>
        <dbReference type="EMBL" id="WOP57751.1"/>
    </source>
</evidence>
<dbReference type="EMBL" id="CP137539">
    <property type="protein sequence ID" value="WOP55757.1"/>
    <property type="molecule type" value="Genomic_DNA"/>
</dbReference>
<gene>
    <name evidence="2" type="ORF">R5577_06325</name>
    <name evidence="1" type="ORF">R5577_16145</name>
</gene>
<name>A0AAX4FME9_XANEU</name>
<evidence type="ECO:0000313" key="1">
    <source>
        <dbReference type="EMBL" id="WOP55757.1"/>
    </source>
</evidence>
<reference evidence="2" key="1">
    <citation type="submission" date="2023-10" db="EMBL/GenBank/DDBJ databases">
        <title>Comparative Genomic Analysis of Tomato Bacterial Spot Xanthomonads Reveals A New Lineage of Xanthomonas euvesicatoria.</title>
        <authorList>
            <person name="Huang C.-J."/>
            <person name="Wu T.-L."/>
            <person name="Wu Y.-L."/>
            <person name="Wang R.-S."/>
            <person name="Lin Y.-C."/>
        </authorList>
    </citation>
    <scope>NUCLEOTIDE SEQUENCE</scope>
    <source>
        <strain evidence="2">T0319-01</strain>
    </source>
</reference>
<accession>A0AAX4FME9</accession>
<dbReference type="EMBL" id="CP137539">
    <property type="protein sequence ID" value="WOP57751.1"/>
    <property type="molecule type" value="Genomic_DNA"/>
</dbReference>
<evidence type="ECO:0000313" key="3">
    <source>
        <dbReference type="Proteomes" id="UP001304429"/>
    </source>
</evidence>
<protein>
    <submittedName>
        <fullName evidence="2">Uncharacterized protein</fullName>
    </submittedName>
</protein>